<comment type="caution">
    <text evidence="2">The sequence shown here is derived from an EMBL/GenBank/DDBJ whole genome shotgun (WGS) entry which is preliminary data.</text>
</comment>
<feature type="non-terminal residue" evidence="2">
    <location>
        <position position="1"/>
    </location>
</feature>
<feature type="non-terminal residue" evidence="2">
    <location>
        <position position="90"/>
    </location>
</feature>
<feature type="domain" description="Heterokaryon incompatibility" evidence="1">
    <location>
        <begin position="15"/>
        <end position="90"/>
    </location>
</feature>
<dbReference type="InterPro" id="IPR052895">
    <property type="entry name" value="HetReg/Transcr_Mod"/>
</dbReference>
<dbReference type="OrthoDB" id="5386682at2759"/>
<proteinExistence type="predicted"/>
<dbReference type="Pfam" id="PF06985">
    <property type="entry name" value="HET"/>
    <property type="match status" value="1"/>
</dbReference>
<dbReference type="PANTHER" id="PTHR24148">
    <property type="entry name" value="ANKYRIN REPEAT DOMAIN-CONTAINING PROTEIN 39 HOMOLOG-RELATED"/>
    <property type="match status" value="1"/>
</dbReference>
<keyword evidence="3" id="KW-1185">Reference proteome</keyword>
<sequence length="90" mass="10634">RCTLTDVADQTQTTYYALSYTWGEETDRKEIELNGCRFEVTNNLYEFLSVIRDSEGDIQLWIDAICINQFDDLEKARQVERMGDIYRHAE</sequence>
<dbReference type="PANTHER" id="PTHR24148:SF64">
    <property type="entry name" value="HETEROKARYON INCOMPATIBILITY DOMAIN-CONTAINING PROTEIN"/>
    <property type="match status" value="1"/>
</dbReference>
<dbReference type="InterPro" id="IPR010730">
    <property type="entry name" value="HET"/>
</dbReference>
<accession>A0A9P4I0Y7</accession>
<dbReference type="Proteomes" id="UP000799772">
    <property type="component" value="Unassembled WGS sequence"/>
</dbReference>
<evidence type="ECO:0000313" key="2">
    <source>
        <dbReference type="EMBL" id="KAF2092961.1"/>
    </source>
</evidence>
<dbReference type="EMBL" id="ML978141">
    <property type="protein sequence ID" value="KAF2092961.1"/>
    <property type="molecule type" value="Genomic_DNA"/>
</dbReference>
<protein>
    <submittedName>
        <fullName evidence="2">Heterokaryon incompatibility</fullName>
    </submittedName>
</protein>
<organism evidence="2 3">
    <name type="scientific">Rhizodiscina lignyota</name>
    <dbReference type="NCBI Taxonomy" id="1504668"/>
    <lineage>
        <taxon>Eukaryota</taxon>
        <taxon>Fungi</taxon>
        <taxon>Dikarya</taxon>
        <taxon>Ascomycota</taxon>
        <taxon>Pezizomycotina</taxon>
        <taxon>Dothideomycetes</taxon>
        <taxon>Pleosporomycetidae</taxon>
        <taxon>Aulographales</taxon>
        <taxon>Rhizodiscinaceae</taxon>
        <taxon>Rhizodiscina</taxon>
    </lineage>
</organism>
<name>A0A9P4I0Y7_9PEZI</name>
<evidence type="ECO:0000259" key="1">
    <source>
        <dbReference type="Pfam" id="PF06985"/>
    </source>
</evidence>
<evidence type="ECO:0000313" key="3">
    <source>
        <dbReference type="Proteomes" id="UP000799772"/>
    </source>
</evidence>
<reference evidence="2" key="1">
    <citation type="journal article" date="2020" name="Stud. Mycol.">
        <title>101 Dothideomycetes genomes: a test case for predicting lifestyles and emergence of pathogens.</title>
        <authorList>
            <person name="Haridas S."/>
            <person name="Albert R."/>
            <person name="Binder M."/>
            <person name="Bloem J."/>
            <person name="Labutti K."/>
            <person name="Salamov A."/>
            <person name="Andreopoulos B."/>
            <person name="Baker S."/>
            <person name="Barry K."/>
            <person name="Bills G."/>
            <person name="Bluhm B."/>
            <person name="Cannon C."/>
            <person name="Castanera R."/>
            <person name="Culley D."/>
            <person name="Daum C."/>
            <person name="Ezra D."/>
            <person name="Gonzalez J."/>
            <person name="Henrissat B."/>
            <person name="Kuo A."/>
            <person name="Liang C."/>
            <person name="Lipzen A."/>
            <person name="Lutzoni F."/>
            <person name="Magnuson J."/>
            <person name="Mondo S."/>
            <person name="Nolan M."/>
            <person name="Ohm R."/>
            <person name="Pangilinan J."/>
            <person name="Park H.-J."/>
            <person name="Ramirez L."/>
            <person name="Alfaro M."/>
            <person name="Sun H."/>
            <person name="Tritt A."/>
            <person name="Yoshinaga Y."/>
            <person name="Zwiers L.-H."/>
            <person name="Turgeon B."/>
            <person name="Goodwin S."/>
            <person name="Spatafora J."/>
            <person name="Crous P."/>
            <person name="Grigoriev I."/>
        </authorList>
    </citation>
    <scope>NUCLEOTIDE SEQUENCE</scope>
    <source>
        <strain evidence="2">CBS 133067</strain>
    </source>
</reference>
<gene>
    <name evidence="2" type="ORF">NA57DRAFT_7935</name>
</gene>
<dbReference type="AlphaFoldDB" id="A0A9P4I0Y7"/>